<evidence type="ECO:0000256" key="2">
    <source>
        <dbReference type="ARBA" id="ARBA00022741"/>
    </source>
</evidence>
<dbReference type="CDD" id="cd00009">
    <property type="entry name" value="AAA"/>
    <property type="match status" value="1"/>
</dbReference>
<dbReference type="InterPro" id="IPR003593">
    <property type="entry name" value="AAA+_ATPase"/>
</dbReference>
<accession>A0A1J4XTZ1</accession>
<dbReference type="InterPro" id="IPR025158">
    <property type="entry name" value="Mg_chelat-rel_C"/>
</dbReference>
<gene>
    <name evidence="5" type="ORF">AUJ30_01335</name>
</gene>
<dbReference type="InterPro" id="IPR020568">
    <property type="entry name" value="Ribosomal_Su5_D2-typ_SF"/>
</dbReference>
<proteinExistence type="inferred from homology"/>
<dbReference type="PRINTS" id="PR01657">
    <property type="entry name" value="MCMFAMILY"/>
</dbReference>
<dbReference type="InterPro" id="IPR014721">
    <property type="entry name" value="Ribsml_uS5_D2-typ_fold_subgr"/>
</dbReference>
<evidence type="ECO:0000256" key="3">
    <source>
        <dbReference type="ARBA" id="ARBA00022840"/>
    </source>
</evidence>
<dbReference type="NCBIfam" id="TIGR00368">
    <property type="entry name" value="YifB family Mg chelatase-like AAA ATPase"/>
    <property type="match status" value="1"/>
</dbReference>
<sequence length="512" mass="56997">MKNFSKVYSAELEGIDAKLIEVETDINIGLHSFNIVGLADKALNEAKERVSSALKNSGIKPPTKENRKITVNLAPADIKKTGSQYDLAIAIGYLLATKQIKDFETRDKIFVGELSLEGLLRPVSGALNISRLAEKLNFKFLFLPKQNAVEAAVIQGVKIIPVNNLEEIINHLEGRQLIKEQPITEFQPGQDQSLVDISEIKGQENAKRALIVAASGGHHLLMTGPPGAGKTMMAQALASILPSPSLEEAIEITQIYSAAGFLKENTFLNFRPFRSPHHTASPVSIIGGGANPKPGEISLAHRGILFLDEIPEFRRDLLEALRQPLESGQICVSRAKNTLMFPAKFSLVAAMNPCPCGYFGDSEKECRCSANEVFRYQKKLSGPLLDRIDIQIEVPRVKIEDLRDKTRNEGLTEKIRTKVKEAREIQKERFSKIKPKIHLNSELSSKQVDESLNFDQSAENFLKNILEKSFVSARGYYRILKISQTIADLEGSEKINANHLAEAFQYRVRERE</sequence>
<dbReference type="Proteomes" id="UP000182693">
    <property type="component" value="Unassembled WGS sequence"/>
</dbReference>
<comment type="similarity">
    <text evidence="1">Belongs to the Mg-chelatase subunits D/I family. ComM subfamily.</text>
</comment>
<organism evidence="5 6">
    <name type="scientific">Candidatus Wolfebacteria bacterium CG1_02_39_135</name>
    <dbReference type="NCBI Taxonomy" id="1805425"/>
    <lineage>
        <taxon>Bacteria</taxon>
        <taxon>Candidatus Wolfeibacteriota</taxon>
    </lineage>
</organism>
<dbReference type="PANTHER" id="PTHR32039">
    <property type="entry name" value="MAGNESIUM-CHELATASE SUBUNIT CHLI"/>
    <property type="match status" value="1"/>
</dbReference>
<dbReference type="GO" id="GO:0005524">
    <property type="term" value="F:ATP binding"/>
    <property type="evidence" value="ECO:0007669"/>
    <property type="project" value="UniProtKB-KW"/>
</dbReference>
<comment type="caution">
    <text evidence="5">The sequence shown here is derived from an EMBL/GenBank/DDBJ whole genome shotgun (WGS) entry which is preliminary data.</text>
</comment>
<dbReference type="InterPro" id="IPR000523">
    <property type="entry name" value="Mg_chelatse_chII-like_cat_dom"/>
</dbReference>
<evidence type="ECO:0000256" key="1">
    <source>
        <dbReference type="ARBA" id="ARBA00006354"/>
    </source>
</evidence>
<name>A0A1J4XTZ1_9BACT</name>
<dbReference type="SUPFAM" id="SSF52540">
    <property type="entry name" value="P-loop containing nucleoside triphosphate hydrolases"/>
    <property type="match status" value="1"/>
</dbReference>
<dbReference type="InterPro" id="IPR001208">
    <property type="entry name" value="MCM_dom"/>
</dbReference>
<dbReference type="Pfam" id="PF13335">
    <property type="entry name" value="Mg_chelatase_C"/>
    <property type="match status" value="1"/>
</dbReference>
<dbReference type="PANTHER" id="PTHR32039:SF7">
    <property type="entry name" value="COMPETENCE PROTEIN COMM"/>
    <property type="match status" value="1"/>
</dbReference>
<dbReference type="EMBL" id="MNWX01000024">
    <property type="protein sequence ID" value="OIO65218.1"/>
    <property type="molecule type" value="Genomic_DNA"/>
</dbReference>
<dbReference type="InterPro" id="IPR004482">
    <property type="entry name" value="Mg_chelat-rel"/>
</dbReference>
<keyword evidence="3" id="KW-0067">ATP-binding</keyword>
<evidence type="ECO:0000313" key="5">
    <source>
        <dbReference type="EMBL" id="OIO65218.1"/>
    </source>
</evidence>
<dbReference type="Pfam" id="PF13541">
    <property type="entry name" value="ChlI"/>
    <property type="match status" value="1"/>
</dbReference>
<reference evidence="5 6" key="1">
    <citation type="journal article" date="2016" name="Environ. Microbiol.">
        <title>Genomic resolution of a cold subsurface aquifer community provides metabolic insights for novel microbes adapted to high CO concentrations.</title>
        <authorList>
            <person name="Probst A.J."/>
            <person name="Castelle C.J."/>
            <person name="Singh A."/>
            <person name="Brown C.T."/>
            <person name="Anantharaman K."/>
            <person name="Sharon I."/>
            <person name="Hug L.A."/>
            <person name="Burstein D."/>
            <person name="Emerson J.B."/>
            <person name="Thomas B.C."/>
            <person name="Banfield J.F."/>
        </authorList>
    </citation>
    <scope>NUCLEOTIDE SEQUENCE [LARGE SCALE GENOMIC DNA]</scope>
    <source>
        <strain evidence="5">CG1_02_39_135</strain>
    </source>
</reference>
<dbReference type="Pfam" id="PF01078">
    <property type="entry name" value="Mg_chelatase"/>
    <property type="match status" value="1"/>
</dbReference>
<evidence type="ECO:0000313" key="6">
    <source>
        <dbReference type="Proteomes" id="UP000182693"/>
    </source>
</evidence>
<dbReference type="GO" id="GO:0003677">
    <property type="term" value="F:DNA binding"/>
    <property type="evidence" value="ECO:0007669"/>
    <property type="project" value="InterPro"/>
</dbReference>
<dbReference type="Gene3D" id="3.30.230.10">
    <property type="match status" value="1"/>
</dbReference>
<evidence type="ECO:0000259" key="4">
    <source>
        <dbReference type="SMART" id="SM00382"/>
    </source>
</evidence>
<dbReference type="InterPro" id="IPR027417">
    <property type="entry name" value="P-loop_NTPase"/>
</dbReference>
<dbReference type="SUPFAM" id="SSF54211">
    <property type="entry name" value="Ribosomal protein S5 domain 2-like"/>
    <property type="match status" value="1"/>
</dbReference>
<protein>
    <submittedName>
        <fullName evidence="5">Magnesium chelatase</fullName>
    </submittedName>
</protein>
<feature type="domain" description="AAA+ ATPase" evidence="4">
    <location>
        <begin position="216"/>
        <end position="398"/>
    </location>
</feature>
<keyword evidence="2" id="KW-0547">Nucleotide-binding</keyword>
<dbReference type="InterPro" id="IPR045006">
    <property type="entry name" value="CHLI-like"/>
</dbReference>
<dbReference type="STRING" id="1805425.AUJ30_01335"/>
<dbReference type="SMART" id="SM00382">
    <property type="entry name" value="AAA"/>
    <property type="match status" value="1"/>
</dbReference>
<dbReference type="Gene3D" id="3.40.50.300">
    <property type="entry name" value="P-loop containing nucleotide triphosphate hydrolases"/>
    <property type="match status" value="1"/>
</dbReference>
<dbReference type="AlphaFoldDB" id="A0A1J4XTZ1"/>